<dbReference type="GO" id="GO:0003968">
    <property type="term" value="F:RNA-directed RNA polymerase activity"/>
    <property type="evidence" value="ECO:0007669"/>
    <property type="project" value="UniProtKB-KW"/>
</dbReference>
<dbReference type="InterPro" id="IPR002166">
    <property type="entry name" value="RNA_pol_HCV"/>
</dbReference>
<keyword evidence="4 6" id="KW-0547">Nucleotide-binding</keyword>
<sequence length="430" mass="49439">MSQRHQVDDGSRYNTQLNLWRHIAKFKTSLTPASEEFIISRYNGPKRLLLEQAKESLVVDPLTEEDAAVTMFLKADKSHEEKYTAPRCIQYRNKRYCLRLATYIHPIEEHFYTMTDKSGTPIAAKSRNLHQRGADLKAKWDMFEDPVAIPMDHSKYDAHCGVELLGLEHKFYKSFYRNSSGRAELCKLLKWQLHNRGSTKNGTHYTTVGTRMSGEQNTGLGNTVTNFAMLSAFNKHYNLNACFYVDGDDSVLICERTKAAKISAKFFLQFGMNTVMEELVDNFSHVEFCQTRPVFDGVDWRMVRNPHRLLARTPWIVYNLPRSCHNRYLRSVGLCEMALGQGLPVGQFIGRTLSQVCSKKYMITDLHYVAKREKRDPAKTLFKEPTEEARLSYEEAWGVSPTTQRLWEATGITDPDLGGSYDHEETPFSV</sequence>
<evidence type="ECO:0000256" key="2">
    <source>
        <dbReference type="ARBA" id="ARBA00022679"/>
    </source>
</evidence>
<evidence type="ECO:0000256" key="4">
    <source>
        <dbReference type="ARBA" id="ARBA00022741"/>
    </source>
</evidence>
<organism evidence="8">
    <name type="scientific">Jitepeofons virus</name>
    <dbReference type="NCBI Taxonomy" id="3072209"/>
    <lineage>
        <taxon>Viruses</taxon>
        <taxon>Riboviria</taxon>
        <taxon>Orthornavirae</taxon>
        <taxon>Lenarviricota</taxon>
    </lineage>
</organism>
<evidence type="ECO:0000256" key="1">
    <source>
        <dbReference type="ARBA" id="ARBA00022484"/>
    </source>
</evidence>
<dbReference type="InterPro" id="IPR043502">
    <property type="entry name" value="DNA/RNA_pol_sf"/>
</dbReference>
<keyword evidence="1 6" id="KW-0696">RNA-directed RNA polymerase</keyword>
<evidence type="ECO:0000256" key="3">
    <source>
        <dbReference type="ARBA" id="ARBA00022695"/>
    </source>
</evidence>
<protein>
    <recommendedName>
        <fullName evidence="6">RNA-directed RNA polymerase</fullName>
        <ecNumber evidence="6">2.7.7.48</ecNumber>
    </recommendedName>
</protein>
<dbReference type="InterPro" id="IPR007094">
    <property type="entry name" value="RNA-dir_pol_PSvirus"/>
</dbReference>
<dbReference type="Pfam" id="PF00998">
    <property type="entry name" value="RdRP_3"/>
    <property type="match status" value="1"/>
</dbReference>
<evidence type="ECO:0000259" key="7">
    <source>
        <dbReference type="PROSITE" id="PS50507"/>
    </source>
</evidence>
<dbReference type="InterPro" id="IPR043128">
    <property type="entry name" value="Rev_trsase/Diguanyl_cyclase"/>
</dbReference>
<keyword evidence="5 6" id="KW-0693">Viral RNA replication</keyword>
<dbReference type="GO" id="GO:0000166">
    <property type="term" value="F:nucleotide binding"/>
    <property type="evidence" value="ECO:0007669"/>
    <property type="project" value="UniProtKB-KW"/>
</dbReference>
<evidence type="ECO:0000256" key="5">
    <source>
        <dbReference type="ARBA" id="ARBA00022953"/>
    </source>
</evidence>
<dbReference type="PROSITE" id="PS50507">
    <property type="entry name" value="RDRP_SSRNA_POS"/>
    <property type="match status" value="1"/>
</dbReference>
<dbReference type="Gene3D" id="3.30.70.270">
    <property type="match status" value="1"/>
</dbReference>
<reference evidence="8" key="1">
    <citation type="journal article" date="2023" name="Virology">
        <title>A metatranscriptomic analysis of geothermal hot springs reveals diverse RNA viruses including the phylum Lenarviricota.</title>
        <authorList>
            <person name="Le Lay C."/>
            <person name="Stott M.B."/>
            <person name="Shi M."/>
            <person name="Sadiq S."/>
            <person name="Holmes E.C."/>
        </authorList>
    </citation>
    <scope>NUCLEOTIDE SEQUENCE</scope>
    <source>
        <strain evidence="8">A</strain>
    </source>
</reference>
<evidence type="ECO:0000256" key="6">
    <source>
        <dbReference type="RuleBase" id="RU363062"/>
    </source>
</evidence>
<reference evidence="8" key="2">
    <citation type="submission" date="2023-04" db="EMBL/GenBank/DDBJ databases">
        <authorList>
            <person name="Le Lay C."/>
        </authorList>
    </citation>
    <scope>NUCLEOTIDE SEQUENCE</scope>
    <source>
        <strain evidence="8">A</strain>
    </source>
</reference>
<dbReference type="EC" id="2.7.7.48" evidence="6"/>
<comment type="catalytic activity">
    <reaction evidence="6">
        <text>RNA(n) + a ribonucleoside 5'-triphosphate = RNA(n+1) + diphosphate</text>
        <dbReference type="Rhea" id="RHEA:21248"/>
        <dbReference type="Rhea" id="RHEA-COMP:14527"/>
        <dbReference type="Rhea" id="RHEA-COMP:17342"/>
        <dbReference type="ChEBI" id="CHEBI:33019"/>
        <dbReference type="ChEBI" id="CHEBI:61557"/>
        <dbReference type="ChEBI" id="CHEBI:140395"/>
        <dbReference type="EC" id="2.7.7.48"/>
    </reaction>
</comment>
<keyword evidence="3 6" id="KW-0548">Nucleotidyltransferase</keyword>
<dbReference type="GO" id="GO:0003723">
    <property type="term" value="F:RNA binding"/>
    <property type="evidence" value="ECO:0007669"/>
    <property type="project" value="InterPro"/>
</dbReference>
<dbReference type="EMBL" id="OQ866072">
    <property type="protein sequence ID" value="WNT71139.1"/>
    <property type="molecule type" value="Genomic_RNA"/>
</dbReference>
<evidence type="ECO:0000313" key="8">
    <source>
        <dbReference type="EMBL" id="WNT71139.1"/>
    </source>
</evidence>
<keyword evidence="2 6" id="KW-0808">Transferase</keyword>
<name>A0AA96NLC4_9VIRU</name>
<dbReference type="GO" id="GO:0039694">
    <property type="term" value="P:viral RNA genome replication"/>
    <property type="evidence" value="ECO:0007669"/>
    <property type="project" value="InterPro"/>
</dbReference>
<feature type="domain" description="RdRp catalytic" evidence="7">
    <location>
        <begin position="146"/>
        <end position="262"/>
    </location>
</feature>
<dbReference type="SUPFAM" id="SSF56672">
    <property type="entry name" value="DNA/RNA polymerases"/>
    <property type="match status" value="1"/>
</dbReference>
<accession>A0AA96NLC4</accession>
<dbReference type="CDD" id="cd23179">
    <property type="entry name" value="ps_ssRNAv_Tolivirales_RdRp"/>
    <property type="match status" value="1"/>
</dbReference>
<proteinExistence type="predicted"/>